<dbReference type="GO" id="GO:0030288">
    <property type="term" value="C:outer membrane-bounded periplasmic space"/>
    <property type="evidence" value="ECO:0007669"/>
    <property type="project" value="TreeGrafter"/>
</dbReference>
<proteinExistence type="predicted"/>
<sequence length="425" mass="47902">MNAYFNMNDTVFDITEKYPDVIPYLVQKGFTPLANPAMRELMAKQISLQTALLSRGLDTAQCEKEIVAVIEKTAEEAENRDSSLCTTPHVSGGSPDDDKKKIRIEGVLPCPIRIPLLEDFQEFYAQYEKEHKNDPETADYSVSYDLRSANLGIDWIIEQAKTGKKENLPDILLSAGFDLFFDKKLMGAFIDNKEFNCSVETMNKDFCNDYIDLRDGKKNYAIIGVVPAVMVVNTAVLNGKKVPQTWADLVSGEYEHSLSLPFRDLDLFNSVLLHIYAKFGSEGVTNLAKACREFLHPAQMVKKSNSAGSGKPAISITPYFFSKMIKDNPNMQIVWPKDGAIIVPIFMLVKKETEAVTKPFADFFLSERAGNVFARNGYFPSTNAQVDNQLDKDKKFLWLGWDFIYKNDIGSLLQKLRHDFEAASI</sequence>
<dbReference type="OrthoDB" id="9766989at2"/>
<keyword evidence="5" id="KW-1185">Reference proteome</keyword>
<feature type="domain" description="DUF1858" evidence="3">
    <location>
        <begin position="6"/>
        <end position="60"/>
    </location>
</feature>
<dbReference type="PANTHER" id="PTHR30006">
    <property type="entry name" value="THIAMINE-BINDING PERIPLASMIC PROTEIN-RELATED"/>
    <property type="match status" value="1"/>
</dbReference>
<evidence type="ECO:0000313" key="5">
    <source>
        <dbReference type="Proteomes" id="UP000014541"/>
    </source>
</evidence>
<dbReference type="GO" id="GO:0030975">
    <property type="term" value="F:thiamine binding"/>
    <property type="evidence" value="ECO:0007669"/>
    <property type="project" value="TreeGrafter"/>
</dbReference>
<dbReference type="HOGENOM" id="CLU_055408_0_0_12"/>
<dbReference type="SUPFAM" id="SSF140683">
    <property type="entry name" value="SP0561-like"/>
    <property type="match status" value="1"/>
</dbReference>
<feature type="region of interest" description="Disordered" evidence="2">
    <location>
        <begin position="78"/>
        <end position="98"/>
    </location>
</feature>
<evidence type="ECO:0000259" key="3">
    <source>
        <dbReference type="Pfam" id="PF08984"/>
    </source>
</evidence>
<accession>S3K2D2</accession>
<dbReference type="GO" id="GO:0030976">
    <property type="term" value="F:thiamine pyrophosphate binding"/>
    <property type="evidence" value="ECO:0007669"/>
    <property type="project" value="TreeGrafter"/>
</dbReference>
<dbReference type="Proteomes" id="UP000014541">
    <property type="component" value="Unassembled WGS sequence"/>
</dbReference>
<dbReference type="eggNOG" id="COG1840">
    <property type="taxonomic scope" value="Bacteria"/>
</dbReference>
<dbReference type="EMBL" id="ATFF01000006">
    <property type="protein sequence ID" value="EPF31635.1"/>
    <property type="molecule type" value="Genomic_DNA"/>
</dbReference>
<dbReference type="Gene3D" id="3.40.190.10">
    <property type="entry name" value="Periplasmic binding protein-like II"/>
    <property type="match status" value="2"/>
</dbReference>
<evidence type="ECO:0000313" key="4">
    <source>
        <dbReference type="EMBL" id="EPF31635.1"/>
    </source>
</evidence>
<dbReference type="InterPro" id="IPR015077">
    <property type="entry name" value="DUF1858"/>
</dbReference>
<dbReference type="AlphaFoldDB" id="S3K2D2"/>
<dbReference type="InterPro" id="IPR038062">
    <property type="entry name" value="ScdA-like_N_sf"/>
</dbReference>
<dbReference type="Gene3D" id="1.10.3910.10">
    <property type="entry name" value="SP0561-like"/>
    <property type="match status" value="1"/>
</dbReference>
<evidence type="ECO:0000256" key="1">
    <source>
        <dbReference type="ARBA" id="ARBA00022729"/>
    </source>
</evidence>
<gene>
    <name evidence="4" type="ORF">HMPREF9194_01986</name>
</gene>
<keyword evidence="1" id="KW-0732">Signal</keyword>
<dbReference type="Pfam" id="PF13343">
    <property type="entry name" value="SBP_bac_6"/>
    <property type="match status" value="1"/>
</dbReference>
<name>S3K2D2_TREMA</name>
<dbReference type="Pfam" id="PF08984">
    <property type="entry name" value="DUF1858"/>
    <property type="match status" value="1"/>
</dbReference>
<reference evidence="4 5" key="1">
    <citation type="submission" date="2013-04" db="EMBL/GenBank/DDBJ databases">
        <title>The Genome Sequence of Treponema maltophilum ATCC 51939.</title>
        <authorList>
            <consortium name="The Broad Institute Genomics Platform"/>
            <person name="Earl A."/>
            <person name="Ward D."/>
            <person name="Feldgarden M."/>
            <person name="Gevers D."/>
            <person name="Leonetti C."/>
            <person name="Blanton J.M."/>
            <person name="Dewhirst F.E."/>
            <person name="Izard J."/>
            <person name="Walker B."/>
            <person name="Young S."/>
            <person name="Zeng Q."/>
            <person name="Gargeya S."/>
            <person name="Fitzgerald M."/>
            <person name="Haas B."/>
            <person name="Abouelleil A."/>
            <person name="Allen A.W."/>
            <person name="Alvarado L."/>
            <person name="Arachchi H.M."/>
            <person name="Berlin A.M."/>
            <person name="Chapman S.B."/>
            <person name="Gainer-Dewar J."/>
            <person name="Goldberg J."/>
            <person name="Griggs A."/>
            <person name="Gujja S."/>
            <person name="Hansen M."/>
            <person name="Howarth C."/>
            <person name="Imamovic A."/>
            <person name="Ireland A."/>
            <person name="Larimer J."/>
            <person name="McCowan C."/>
            <person name="Murphy C."/>
            <person name="Pearson M."/>
            <person name="Poon T.W."/>
            <person name="Priest M."/>
            <person name="Roberts A."/>
            <person name="Saif S."/>
            <person name="Shea T."/>
            <person name="Sisk P."/>
            <person name="Sykes S."/>
            <person name="Wortman J."/>
            <person name="Nusbaum C."/>
            <person name="Birren B."/>
        </authorList>
    </citation>
    <scope>NUCLEOTIDE SEQUENCE [LARGE SCALE GENOMIC DNA]</scope>
    <source>
        <strain evidence="4 5">ATCC 51939</strain>
    </source>
</reference>
<dbReference type="PANTHER" id="PTHR30006:SF2">
    <property type="entry name" value="ABC TRANSPORTER SUBSTRATE-BINDING PROTEIN"/>
    <property type="match status" value="1"/>
</dbReference>
<organism evidence="4 5">
    <name type="scientific">Treponema maltophilum ATCC 51939</name>
    <dbReference type="NCBI Taxonomy" id="1125699"/>
    <lineage>
        <taxon>Bacteria</taxon>
        <taxon>Pseudomonadati</taxon>
        <taxon>Spirochaetota</taxon>
        <taxon>Spirochaetia</taxon>
        <taxon>Spirochaetales</taxon>
        <taxon>Treponemataceae</taxon>
        <taxon>Treponema</taxon>
    </lineage>
</organism>
<protein>
    <recommendedName>
        <fullName evidence="3">DUF1858 domain-containing protein</fullName>
    </recommendedName>
</protein>
<dbReference type="PATRIC" id="fig|1125699.3.peg.2008"/>
<evidence type="ECO:0000256" key="2">
    <source>
        <dbReference type="SAM" id="MobiDB-lite"/>
    </source>
</evidence>
<dbReference type="RefSeq" id="WP_016526244.1">
    <property type="nucleotide sequence ID" value="NZ_KE332518.1"/>
</dbReference>
<comment type="caution">
    <text evidence="4">The sequence shown here is derived from an EMBL/GenBank/DDBJ whole genome shotgun (WGS) entry which is preliminary data.</text>
</comment>
<dbReference type="SUPFAM" id="SSF53850">
    <property type="entry name" value="Periplasmic binding protein-like II"/>
    <property type="match status" value="1"/>
</dbReference>
<dbReference type="STRING" id="1125699.HMPREF9194_01986"/>
<dbReference type="GO" id="GO:0015888">
    <property type="term" value="P:thiamine transport"/>
    <property type="evidence" value="ECO:0007669"/>
    <property type="project" value="TreeGrafter"/>
</dbReference>